<dbReference type="Pfam" id="PF00186">
    <property type="entry name" value="DHFR_1"/>
    <property type="match status" value="1"/>
</dbReference>
<dbReference type="EC" id="1.5.1.3" evidence="3 8"/>
<dbReference type="GO" id="GO:0004146">
    <property type="term" value="F:dihydrofolate reductase activity"/>
    <property type="evidence" value="ECO:0007669"/>
    <property type="project" value="UniProtKB-EC"/>
</dbReference>
<dbReference type="InterPro" id="IPR012259">
    <property type="entry name" value="DHFR"/>
</dbReference>
<dbReference type="GO" id="GO:0050661">
    <property type="term" value="F:NADP binding"/>
    <property type="evidence" value="ECO:0007669"/>
    <property type="project" value="InterPro"/>
</dbReference>
<comment type="pathway">
    <text evidence="1 8">Cofactor biosynthesis; tetrahydrofolate biosynthesis; 5,6,7,8-tetrahydrofolate from 7,8-dihydrofolate: step 1/1.</text>
</comment>
<sequence length="171" mass="19285">MEIAIIVAIDQQRAIGKDGDQLAYISGDLKRFKQLTTGNAIVMGRKTFEALPKGALPNRLNIVVSRNKDLQLPGCIVVSSTEEAVEAAREYRKLFVIGGGEIYKAFLPYSDTLHLTVIHHNFEGADTWFPEWSAQEWHCTEKSEVLTDEKSGLLYHYEILVRTSQVRLTFS</sequence>
<evidence type="ECO:0000256" key="7">
    <source>
        <dbReference type="ARBA" id="ARBA00025067"/>
    </source>
</evidence>
<dbReference type="EMBL" id="CP098400">
    <property type="protein sequence ID" value="URW79956.1"/>
    <property type="molecule type" value="Genomic_DNA"/>
</dbReference>
<keyword evidence="6 8" id="KW-0560">Oxidoreductase</keyword>
<dbReference type="PANTHER" id="PTHR48069:SF3">
    <property type="entry name" value="DIHYDROFOLATE REDUCTASE"/>
    <property type="match status" value="1"/>
</dbReference>
<evidence type="ECO:0000256" key="3">
    <source>
        <dbReference type="ARBA" id="ARBA00012856"/>
    </source>
</evidence>
<evidence type="ECO:0000313" key="10">
    <source>
        <dbReference type="EMBL" id="URW79956.1"/>
    </source>
</evidence>
<dbReference type="GO" id="GO:0046654">
    <property type="term" value="P:tetrahydrofolate biosynthetic process"/>
    <property type="evidence" value="ECO:0007669"/>
    <property type="project" value="InterPro"/>
</dbReference>
<dbReference type="GO" id="GO:0006730">
    <property type="term" value="P:one-carbon metabolic process"/>
    <property type="evidence" value="ECO:0007669"/>
    <property type="project" value="UniProtKB-KW"/>
</dbReference>
<keyword evidence="11" id="KW-1185">Reference proteome</keyword>
<keyword evidence="4 8" id="KW-0554">One-carbon metabolism</keyword>
<dbReference type="CDD" id="cd00209">
    <property type="entry name" value="DHFR"/>
    <property type="match status" value="1"/>
</dbReference>
<keyword evidence="5 8" id="KW-0521">NADP</keyword>
<reference evidence="10" key="1">
    <citation type="submission" date="2022-05" db="EMBL/GenBank/DDBJ databases">
        <authorList>
            <person name="Sun X."/>
        </authorList>
    </citation>
    <scope>NUCLEOTIDE SEQUENCE</scope>
    <source>
        <strain evidence="10">Ai-910</strain>
    </source>
</reference>
<comment type="catalytic activity">
    <reaction evidence="8">
        <text>(6S)-5,6,7,8-tetrahydrofolate + NADP(+) = 7,8-dihydrofolate + NADPH + H(+)</text>
        <dbReference type="Rhea" id="RHEA:15009"/>
        <dbReference type="ChEBI" id="CHEBI:15378"/>
        <dbReference type="ChEBI" id="CHEBI:57451"/>
        <dbReference type="ChEBI" id="CHEBI:57453"/>
        <dbReference type="ChEBI" id="CHEBI:57783"/>
        <dbReference type="ChEBI" id="CHEBI:58349"/>
        <dbReference type="EC" id="1.5.1.3"/>
    </reaction>
</comment>
<dbReference type="SUPFAM" id="SSF53597">
    <property type="entry name" value="Dihydrofolate reductase-like"/>
    <property type="match status" value="1"/>
</dbReference>
<dbReference type="PANTHER" id="PTHR48069">
    <property type="entry name" value="DIHYDROFOLATE REDUCTASE"/>
    <property type="match status" value="1"/>
</dbReference>
<evidence type="ECO:0000256" key="8">
    <source>
        <dbReference type="PIRNR" id="PIRNR000194"/>
    </source>
</evidence>
<organism evidence="10 11">
    <name type="scientific">Xiashengella succiniciproducens</name>
    <dbReference type="NCBI Taxonomy" id="2949635"/>
    <lineage>
        <taxon>Bacteria</taxon>
        <taxon>Pseudomonadati</taxon>
        <taxon>Bacteroidota</taxon>
        <taxon>Bacteroidia</taxon>
        <taxon>Marinilabiliales</taxon>
        <taxon>Marinilabiliaceae</taxon>
        <taxon>Xiashengella</taxon>
    </lineage>
</organism>
<proteinExistence type="inferred from homology"/>
<dbReference type="Proteomes" id="UP001056426">
    <property type="component" value="Chromosome"/>
</dbReference>
<dbReference type="PRINTS" id="PR00070">
    <property type="entry name" value="DHFR"/>
</dbReference>
<dbReference type="PROSITE" id="PS51330">
    <property type="entry name" value="DHFR_2"/>
    <property type="match status" value="1"/>
</dbReference>
<protein>
    <recommendedName>
        <fullName evidence="3 8">Dihydrofolate reductase</fullName>
        <ecNumber evidence="3 8">1.5.1.3</ecNumber>
    </recommendedName>
</protein>
<reference evidence="10" key="2">
    <citation type="submission" date="2022-06" db="EMBL/GenBank/DDBJ databases">
        <title>Xiashengella guii gen. nov. sp. nov., a bacterium isolated form anaerobic digestion tank.</title>
        <authorList>
            <person name="Huang H."/>
        </authorList>
    </citation>
    <scope>NUCLEOTIDE SEQUENCE</scope>
    <source>
        <strain evidence="10">Ai-910</strain>
    </source>
</reference>
<dbReference type="GO" id="GO:0046452">
    <property type="term" value="P:dihydrofolate metabolic process"/>
    <property type="evidence" value="ECO:0007669"/>
    <property type="project" value="TreeGrafter"/>
</dbReference>
<dbReference type="GO" id="GO:0005829">
    <property type="term" value="C:cytosol"/>
    <property type="evidence" value="ECO:0007669"/>
    <property type="project" value="TreeGrafter"/>
</dbReference>
<evidence type="ECO:0000256" key="4">
    <source>
        <dbReference type="ARBA" id="ARBA00022563"/>
    </source>
</evidence>
<evidence type="ECO:0000256" key="5">
    <source>
        <dbReference type="ARBA" id="ARBA00022857"/>
    </source>
</evidence>
<dbReference type="PIRSF" id="PIRSF000194">
    <property type="entry name" value="DHFR"/>
    <property type="match status" value="1"/>
</dbReference>
<evidence type="ECO:0000256" key="2">
    <source>
        <dbReference type="ARBA" id="ARBA00009539"/>
    </source>
</evidence>
<dbReference type="AlphaFoldDB" id="A0A9J6ZPU8"/>
<comment type="function">
    <text evidence="7 8">Key enzyme in folate metabolism. Catalyzes an essential reaction for de novo glycine and purine synthesis, and for DNA precursor synthesis.</text>
</comment>
<accession>A0A9J6ZPU8</accession>
<gene>
    <name evidence="10" type="ORF">M9189_01105</name>
</gene>
<dbReference type="RefSeq" id="WP_250724068.1">
    <property type="nucleotide sequence ID" value="NZ_CP098400.1"/>
</dbReference>
<dbReference type="InterPro" id="IPR001796">
    <property type="entry name" value="DHFR_dom"/>
</dbReference>
<feature type="domain" description="DHFR" evidence="9">
    <location>
        <begin position="2"/>
        <end position="162"/>
    </location>
</feature>
<dbReference type="InterPro" id="IPR024072">
    <property type="entry name" value="DHFR-like_dom_sf"/>
</dbReference>
<evidence type="ECO:0000256" key="1">
    <source>
        <dbReference type="ARBA" id="ARBA00004903"/>
    </source>
</evidence>
<comment type="similarity">
    <text evidence="2 8">Belongs to the dihydrofolate reductase family.</text>
</comment>
<name>A0A9J6ZPU8_9BACT</name>
<evidence type="ECO:0000256" key="6">
    <source>
        <dbReference type="ARBA" id="ARBA00023002"/>
    </source>
</evidence>
<dbReference type="Gene3D" id="3.40.430.10">
    <property type="entry name" value="Dihydrofolate Reductase, subunit A"/>
    <property type="match status" value="1"/>
</dbReference>
<evidence type="ECO:0000313" key="11">
    <source>
        <dbReference type="Proteomes" id="UP001056426"/>
    </source>
</evidence>
<dbReference type="GO" id="GO:0046655">
    <property type="term" value="P:folic acid metabolic process"/>
    <property type="evidence" value="ECO:0007669"/>
    <property type="project" value="TreeGrafter"/>
</dbReference>
<dbReference type="KEGG" id="alkq:M9189_01105"/>
<evidence type="ECO:0000259" key="9">
    <source>
        <dbReference type="PROSITE" id="PS51330"/>
    </source>
</evidence>